<keyword evidence="1" id="KW-0677">Repeat</keyword>
<organism evidence="5 6">
    <name type="scientific">Candidatus Merdivivens pullistercoris</name>
    <dbReference type="NCBI Taxonomy" id="2840873"/>
    <lineage>
        <taxon>Bacteria</taxon>
        <taxon>Pseudomonadati</taxon>
        <taxon>Bacteroidota</taxon>
        <taxon>Bacteroidia</taxon>
        <taxon>Bacteroidales</taxon>
        <taxon>Muribaculaceae</taxon>
        <taxon>Muribaculaceae incertae sedis</taxon>
        <taxon>Candidatus Merdivivens</taxon>
    </lineage>
</organism>
<dbReference type="Gene3D" id="1.25.40.10">
    <property type="entry name" value="Tetratricopeptide repeat domain"/>
    <property type="match status" value="6"/>
</dbReference>
<evidence type="ECO:0000256" key="2">
    <source>
        <dbReference type="ARBA" id="ARBA00022803"/>
    </source>
</evidence>
<sequence>MIKCLSAVFLAFILSSPVYAQTEYLKDRRYRQAVRLYEKGAYSAAKSGFDILLSEDPSNETVAAYSVLSSLRAGNSSAAAEADEFRMRFPYSKSVRMMDYYLASNRFDEHRYAECMELLESVPPSCLSKEDRPVRDFMLAYSYFMEGYDTEAGSLLEEMHASYGKKGLKGLYAPAEYLSGYLFYKNADFRQAASHFENSVADHRFSVLSRFYLIECHYLMKDYRYVTEIGREGLEDFRGEYRKNAARMLSESYMALGMDKEAGAYYEKYFESEGDFGRTDYYFAGMMAYGLGKYADAVGDFSRVTGTRDSIAQSAYYYQGDSYIKSGNKIAAIDAFREAAAMDFDKELKEDAMFNLAKLRFDVNEDISGFEAYMEEYPSSRRSDEIYAYMASAYMFDRDYSSAIDAYMKIGSLTSSVRESFRKALFLRSMQLISAGSYSRTIPLLKQVVSLKDGDGLAFMAEYWLAEAYYRNDNFWKAIEINVSLSGKREFSRLPEYSMLDYNLGYDYFKLEDYASAEKYFRNFLSSSPSTHRREARLRLADCLFMQREYEQAAAMYESCVTDFYDKSDIYPVYQAAIAYGLVPMEAKKISVLERLSEYNPGVKYYDYALFELGRSYIKIDDDVKAEEIFSRLKSMSGDTTVIAASNIELGSLYRNRLEYGKALEYYKEVAEKMPLSVYSQDALAAIESIYTLENDPQGYLAYIDSIGKSFIKTPDEKENMIFSAAEQIFLKGDYAAALASLESFLKEYPSSSKRSQAYFYMAESEKALGRYEKAVDAYYQVMRIGEGAYAESATLNYAELSYALERYAQAYEGYSTLAEIAALDNNRYTALTGVMRSRFRMKDYAGAITAADKLQESPYCDERAVRELCYVKAKSYIALSDRESAAPLLEKLAADPQTDEGAEATYILIQEVYDSGRFEDVENMVYAFSDAAPSQQYFLARSFIVLGDSFAERDEWEQAKATFESIRDNYRASGEGDDIAAQVQMRLDRIAEMGL</sequence>
<evidence type="ECO:0000256" key="1">
    <source>
        <dbReference type="ARBA" id="ARBA00022737"/>
    </source>
</evidence>
<dbReference type="Pfam" id="PF13174">
    <property type="entry name" value="TPR_6"/>
    <property type="match status" value="1"/>
</dbReference>
<dbReference type="SMART" id="SM00028">
    <property type="entry name" value="TPR"/>
    <property type="match status" value="9"/>
</dbReference>
<accession>A0A9D9I4U0</accession>
<dbReference type="SUPFAM" id="SSF48452">
    <property type="entry name" value="TPR-like"/>
    <property type="match status" value="3"/>
</dbReference>
<protein>
    <submittedName>
        <fullName evidence="5">Tetratricopeptide repeat protein</fullName>
    </submittedName>
</protein>
<dbReference type="PROSITE" id="PS50005">
    <property type="entry name" value="TPR"/>
    <property type="match status" value="4"/>
</dbReference>
<feature type="repeat" description="TPR" evidence="3">
    <location>
        <begin position="756"/>
        <end position="789"/>
    </location>
</feature>
<dbReference type="InterPro" id="IPR051012">
    <property type="entry name" value="CellSynth/LPSAsmb/PSIAsmb"/>
</dbReference>
<reference evidence="5" key="2">
    <citation type="journal article" date="2021" name="PeerJ">
        <title>Extensive microbial diversity within the chicken gut microbiome revealed by metagenomics and culture.</title>
        <authorList>
            <person name="Gilroy R."/>
            <person name="Ravi A."/>
            <person name="Getino M."/>
            <person name="Pursley I."/>
            <person name="Horton D.L."/>
            <person name="Alikhan N.F."/>
            <person name="Baker D."/>
            <person name="Gharbi K."/>
            <person name="Hall N."/>
            <person name="Watson M."/>
            <person name="Adriaenssens E.M."/>
            <person name="Foster-Nyarko E."/>
            <person name="Jarju S."/>
            <person name="Secka A."/>
            <person name="Antonio M."/>
            <person name="Oren A."/>
            <person name="Chaudhuri R.R."/>
            <person name="La Ragione R."/>
            <person name="Hildebrand F."/>
            <person name="Pallen M.J."/>
        </authorList>
    </citation>
    <scope>NUCLEOTIDE SEQUENCE</scope>
    <source>
        <strain evidence="5">10037</strain>
    </source>
</reference>
<evidence type="ECO:0000256" key="4">
    <source>
        <dbReference type="SAM" id="SignalP"/>
    </source>
</evidence>
<feature type="repeat" description="TPR" evidence="3">
    <location>
        <begin position="498"/>
        <end position="531"/>
    </location>
</feature>
<dbReference type="EMBL" id="JADIME010000036">
    <property type="protein sequence ID" value="MBO8465041.1"/>
    <property type="molecule type" value="Genomic_DNA"/>
</dbReference>
<dbReference type="AlphaFoldDB" id="A0A9D9I4U0"/>
<keyword evidence="4" id="KW-0732">Signal</keyword>
<evidence type="ECO:0000313" key="6">
    <source>
        <dbReference type="Proteomes" id="UP000823597"/>
    </source>
</evidence>
<evidence type="ECO:0000313" key="5">
    <source>
        <dbReference type="EMBL" id="MBO8465041.1"/>
    </source>
</evidence>
<feature type="signal peptide" evidence="4">
    <location>
        <begin position="1"/>
        <end position="20"/>
    </location>
</feature>
<dbReference type="InterPro" id="IPR019734">
    <property type="entry name" value="TPR_rpt"/>
</dbReference>
<reference evidence="5" key="1">
    <citation type="submission" date="2020-10" db="EMBL/GenBank/DDBJ databases">
        <authorList>
            <person name="Gilroy R."/>
        </authorList>
    </citation>
    <scope>NUCLEOTIDE SEQUENCE</scope>
    <source>
        <strain evidence="5">10037</strain>
    </source>
</reference>
<feature type="repeat" description="TPR" evidence="3">
    <location>
        <begin position="313"/>
        <end position="346"/>
    </location>
</feature>
<evidence type="ECO:0000256" key="3">
    <source>
        <dbReference type="PROSITE-ProRule" id="PRU00339"/>
    </source>
</evidence>
<proteinExistence type="predicted"/>
<keyword evidence="2 3" id="KW-0802">TPR repeat</keyword>
<feature type="chain" id="PRO_5038561158" evidence="4">
    <location>
        <begin position="21"/>
        <end position="996"/>
    </location>
</feature>
<dbReference type="PANTHER" id="PTHR45586">
    <property type="entry name" value="TPR REPEAT-CONTAINING PROTEIN PA4667"/>
    <property type="match status" value="1"/>
</dbReference>
<dbReference type="Pfam" id="PF13432">
    <property type="entry name" value="TPR_16"/>
    <property type="match status" value="3"/>
</dbReference>
<name>A0A9D9I4U0_9BACT</name>
<dbReference type="PANTHER" id="PTHR45586:SF1">
    <property type="entry name" value="LIPOPOLYSACCHARIDE ASSEMBLY PROTEIN B"/>
    <property type="match status" value="1"/>
</dbReference>
<feature type="repeat" description="TPR" evidence="3">
    <location>
        <begin position="644"/>
        <end position="677"/>
    </location>
</feature>
<comment type="caution">
    <text evidence="5">The sequence shown here is derived from an EMBL/GenBank/DDBJ whole genome shotgun (WGS) entry which is preliminary data.</text>
</comment>
<dbReference type="Proteomes" id="UP000823597">
    <property type="component" value="Unassembled WGS sequence"/>
</dbReference>
<gene>
    <name evidence="5" type="ORF">IAB93_03485</name>
</gene>
<dbReference type="InterPro" id="IPR011990">
    <property type="entry name" value="TPR-like_helical_dom_sf"/>
</dbReference>